<gene>
    <name evidence="1" type="ORF">SMUL_1841</name>
</gene>
<name>A0AA86ALZ5_SULMK</name>
<sequence length="98" mass="10923">MEEIMKQLKWLFIVALTAIGAFAIVYVVDKAAFANFGSIRPVKDASKFFKNLDALSASCKAENKSLVLVIHSYDDGRAQARCSDQLFAQTWDVSMFLP</sequence>
<evidence type="ECO:0000313" key="1">
    <source>
        <dbReference type="EMBL" id="AHJ13096.1"/>
    </source>
</evidence>
<proteinExistence type="predicted"/>
<dbReference type="Proteomes" id="UP000019322">
    <property type="component" value="Chromosome"/>
</dbReference>
<protein>
    <submittedName>
        <fullName evidence="1">Membrane protein</fullName>
    </submittedName>
</protein>
<organism evidence="1 2">
    <name type="scientific">Sulfurospirillum multivorans (strain DM 12446 / JCM 15788 / NBRC 109480)</name>
    <dbReference type="NCBI Taxonomy" id="1150621"/>
    <lineage>
        <taxon>Bacteria</taxon>
        <taxon>Pseudomonadati</taxon>
        <taxon>Campylobacterota</taxon>
        <taxon>Epsilonproteobacteria</taxon>
        <taxon>Campylobacterales</taxon>
        <taxon>Sulfurospirillaceae</taxon>
        <taxon>Sulfurospirillum</taxon>
    </lineage>
</organism>
<reference evidence="1 2" key="1">
    <citation type="journal article" date="2014" name="Environ. Microbiol.">
        <title>Insights into organohalide respiration and the versatile catabolism of Sulfurospirillum multivorans gained from comparative genomics and physiological studies.</title>
        <authorList>
            <person name="Goris T."/>
            <person name="Schubert T."/>
            <person name="Gadkari J."/>
            <person name="Wubet T."/>
            <person name="Tarkka M."/>
            <person name="Buscot F."/>
            <person name="Adrian L."/>
            <person name="Diekert G."/>
        </authorList>
    </citation>
    <scope>NUCLEOTIDE SEQUENCE [LARGE SCALE GENOMIC DNA]</scope>
    <source>
        <strain evidence="2">DM 12446 / JCM 15788 / NBRC 109480</strain>
    </source>
</reference>
<accession>A0AA86ALZ5</accession>
<dbReference type="KEGG" id="smul:SMUL_1841"/>
<dbReference type="EMBL" id="CP007201">
    <property type="protein sequence ID" value="AHJ13096.1"/>
    <property type="molecule type" value="Genomic_DNA"/>
</dbReference>
<dbReference type="AlphaFoldDB" id="A0AA86ALZ5"/>
<evidence type="ECO:0000313" key="2">
    <source>
        <dbReference type="Proteomes" id="UP000019322"/>
    </source>
</evidence>